<keyword evidence="1" id="KW-0472">Membrane</keyword>
<protein>
    <submittedName>
        <fullName evidence="2">Uncharacterized protein</fullName>
    </submittedName>
</protein>
<keyword evidence="1" id="KW-1133">Transmembrane helix</keyword>
<dbReference type="Proteomes" id="UP000279911">
    <property type="component" value="Unassembled WGS sequence"/>
</dbReference>
<dbReference type="AlphaFoldDB" id="A0A3R9EZ42"/>
<proteinExistence type="predicted"/>
<dbReference type="RefSeq" id="WP_125481195.1">
    <property type="nucleotide sequence ID" value="NZ_RSFW01000019.1"/>
</dbReference>
<sequence>MWNWVWILLIAIGILLIIEEISQFIWRRYLKDPNEENTTLLRRITAFGKQTINKYRKNPSL</sequence>
<name>A0A3R9EZ42_9BACI</name>
<dbReference type="EMBL" id="RSFW01000019">
    <property type="protein sequence ID" value="RSD25476.1"/>
    <property type="molecule type" value="Genomic_DNA"/>
</dbReference>
<evidence type="ECO:0000256" key="1">
    <source>
        <dbReference type="SAM" id="Phobius"/>
    </source>
</evidence>
<reference evidence="3" key="1">
    <citation type="submission" date="2018-12" db="EMBL/GenBank/DDBJ databases">
        <title>Bacillus chawlae sp. nov., Bacillus glennii sp. nov., and Bacillus saganii sp. nov. Isolated from the Vehicle Assembly Building at Kennedy Space Center where the Viking Spacecraft were Assembled.</title>
        <authorList>
            <person name="Seuylemezian A."/>
            <person name="Vaishampayan P."/>
        </authorList>
    </citation>
    <scope>NUCLEOTIDE SEQUENCE [LARGE SCALE GENOMIC DNA]</scope>
    <source>
        <strain evidence="3">DSM 13966</strain>
    </source>
</reference>
<keyword evidence="1" id="KW-0812">Transmembrane</keyword>
<evidence type="ECO:0000313" key="3">
    <source>
        <dbReference type="Proteomes" id="UP000279911"/>
    </source>
</evidence>
<accession>A0A3R9EZ42</accession>
<organism evidence="2 3">
    <name type="scientific">Mesobacillus subterraneus</name>
    <dbReference type="NCBI Taxonomy" id="285983"/>
    <lineage>
        <taxon>Bacteria</taxon>
        <taxon>Bacillati</taxon>
        <taxon>Bacillota</taxon>
        <taxon>Bacilli</taxon>
        <taxon>Bacillales</taxon>
        <taxon>Bacillaceae</taxon>
        <taxon>Mesobacillus</taxon>
    </lineage>
</organism>
<evidence type="ECO:0000313" key="2">
    <source>
        <dbReference type="EMBL" id="RSD25476.1"/>
    </source>
</evidence>
<comment type="caution">
    <text evidence="2">The sequence shown here is derived from an EMBL/GenBank/DDBJ whole genome shotgun (WGS) entry which is preliminary data.</text>
</comment>
<feature type="transmembrane region" description="Helical" evidence="1">
    <location>
        <begin position="6"/>
        <end position="26"/>
    </location>
</feature>
<gene>
    <name evidence="2" type="ORF">EJA10_16860</name>
</gene>
<dbReference type="OrthoDB" id="2940814at2"/>